<dbReference type="STRING" id="1619048.UU49_C0034G0011"/>
<dbReference type="Proteomes" id="UP000034108">
    <property type="component" value="Unassembled WGS sequence"/>
</dbReference>
<evidence type="ECO:0000313" key="2">
    <source>
        <dbReference type="EMBL" id="KKR97208.1"/>
    </source>
</evidence>
<evidence type="ECO:0000256" key="1">
    <source>
        <dbReference type="SAM" id="Phobius"/>
    </source>
</evidence>
<feature type="transmembrane region" description="Helical" evidence="1">
    <location>
        <begin position="125"/>
        <end position="151"/>
    </location>
</feature>
<sequence>MKHQPLYREVLREALSVTRHHKIVLIFGLFAAFLGTGGALEVLVRHFEALFSPQSQWSWAFSFGNFDYSMGFWVLALGILLLGLAVLFVFTVINSFSTLIFATDKFRKDKKVDLAKVWLEMKKKFALVLGLVFFFKILIMIFGSLSVAPLWL</sequence>
<dbReference type="EMBL" id="LCAV01000034">
    <property type="protein sequence ID" value="KKR97208.1"/>
    <property type="molecule type" value="Genomic_DNA"/>
</dbReference>
<evidence type="ECO:0000313" key="3">
    <source>
        <dbReference type="Proteomes" id="UP000034108"/>
    </source>
</evidence>
<name>A0A0G0V850_9BACT</name>
<keyword evidence="1" id="KW-0472">Membrane</keyword>
<gene>
    <name evidence="2" type="ORF">UU49_C0034G0011</name>
</gene>
<feature type="transmembrane region" description="Helical" evidence="1">
    <location>
        <begin position="71"/>
        <end position="104"/>
    </location>
</feature>
<reference evidence="2 3" key="1">
    <citation type="journal article" date="2015" name="Nature">
        <title>rRNA introns, odd ribosomes, and small enigmatic genomes across a large radiation of phyla.</title>
        <authorList>
            <person name="Brown C.T."/>
            <person name="Hug L.A."/>
            <person name="Thomas B.C."/>
            <person name="Sharon I."/>
            <person name="Castelle C.J."/>
            <person name="Singh A."/>
            <person name="Wilkins M.J."/>
            <person name="Williams K.H."/>
            <person name="Banfield J.F."/>
        </authorList>
    </citation>
    <scope>NUCLEOTIDE SEQUENCE [LARGE SCALE GENOMIC DNA]</scope>
</reference>
<comment type="caution">
    <text evidence="2">The sequence shown here is derived from an EMBL/GenBank/DDBJ whole genome shotgun (WGS) entry which is preliminary data.</text>
</comment>
<dbReference type="AlphaFoldDB" id="A0A0G0V850"/>
<feature type="transmembrane region" description="Helical" evidence="1">
    <location>
        <begin position="21"/>
        <end position="44"/>
    </location>
</feature>
<protein>
    <submittedName>
        <fullName evidence="2">Uncharacterized protein</fullName>
    </submittedName>
</protein>
<proteinExistence type="predicted"/>
<keyword evidence="1" id="KW-1133">Transmembrane helix</keyword>
<keyword evidence="1" id="KW-0812">Transmembrane</keyword>
<organism evidence="2 3">
    <name type="scientific">Candidatus Magasanikbacteria bacterium GW2011_GWC2_41_17</name>
    <dbReference type="NCBI Taxonomy" id="1619048"/>
    <lineage>
        <taxon>Bacteria</taxon>
        <taxon>Candidatus Magasanikiibacteriota</taxon>
    </lineage>
</organism>
<accession>A0A0G0V850</accession>